<dbReference type="EnsemblPlants" id="OB07G21720.1">
    <property type="protein sequence ID" value="OB07G21720.1"/>
    <property type="gene ID" value="OB07G21720"/>
</dbReference>
<dbReference type="HOGENOM" id="CLU_1799451_0_0_1"/>
<sequence>MTKFTTRAARRQSAVGRMNRWRTRRRGVAQANGFETGQNIEMVSVAQCDDNRNMLPVLSSHHYFGSVLTMARNQTFQIGLIWSKGVPLVLLSFGRDFRDDLEANGSFGGVRILATKHENKLTGINPTETVKETIFNGFLIFFWI</sequence>
<evidence type="ECO:0000313" key="2">
    <source>
        <dbReference type="Proteomes" id="UP000006038"/>
    </source>
</evidence>
<dbReference type="AlphaFoldDB" id="J3ML90"/>
<protein>
    <submittedName>
        <fullName evidence="1">Uncharacterized protein</fullName>
    </submittedName>
</protein>
<dbReference type="Gramene" id="OB07G21720.1">
    <property type="protein sequence ID" value="OB07G21720.1"/>
    <property type="gene ID" value="OB07G21720"/>
</dbReference>
<reference evidence="1" key="2">
    <citation type="submission" date="2013-04" db="UniProtKB">
        <authorList>
            <consortium name="EnsemblPlants"/>
        </authorList>
    </citation>
    <scope>IDENTIFICATION</scope>
</reference>
<dbReference type="Proteomes" id="UP000006038">
    <property type="component" value="Chromosome 7"/>
</dbReference>
<name>J3ML90_ORYBR</name>
<proteinExistence type="predicted"/>
<reference evidence="1" key="1">
    <citation type="journal article" date="2013" name="Nat. Commun.">
        <title>Whole-genome sequencing of Oryza brachyantha reveals mechanisms underlying Oryza genome evolution.</title>
        <authorList>
            <person name="Chen J."/>
            <person name="Huang Q."/>
            <person name="Gao D."/>
            <person name="Wang J."/>
            <person name="Lang Y."/>
            <person name="Liu T."/>
            <person name="Li B."/>
            <person name="Bai Z."/>
            <person name="Luis Goicoechea J."/>
            <person name="Liang C."/>
            <person name="Chen C."/>
            <person name="Zhang W."/>
            <person name="Sun S."/>
            <person name="Liao Y."/>
            <person name="Zhang X."/>
            <person name="Yang L."/>
            <person name="Song C."/>
            <person name="Wang M."/>
            <person name="Shi J."/>
            <person name="Liu G."/>
            <person name="Liu J."/>
            <person name="Zhou H."/>
            <person name="Zhou W."/>
            <person name="Yu Q."/>
            <person name="An N."/>
            <person name="Chen Y."/>
            <person name="Cai Q."/>
            <person name="Wang B."/>
            <person name="Liu B."/>
            <person name="Min J."/>
            <person name="Huang Y."/>
            <person name="Wu H."/>
            <person name="Li Z."/>
            <person name="Zhang Y."/>
            <person name="Yin Y."/>
            <person name="Song W."/>
            <person name="Jiang J."/>
            <person name="Jackson S.A."/>
            <person name="Wing R.A."/>
            <person name="Wang J."/>
            <person name="Chen M."/>
        </authorList>
    </citation>
    <scope>NUCLEOTIDE SEQUENCE [LARGE SCALE GENOMIC DNA]</scope>
    <source>
        <strain evidence="1">cv. IRGC 101232</strain>
    </source>
</reference>
<organism evidence="1">
    <name type="scientific">Oryza brachyantha</name>
    <name type="common">malo sina</name>
    <dbReference type="NCBI Taxonomy" id="4533"/>
    <lineage>
        <taxon>Eukaryota</taxon>
        <taxon>Viridiplantae</taxon>
        <taxon>Streptophyta</taxon>
        <taxon>Embryophyta</taxon>
        <taxon>Tracheophyta</taxon>
        <taxon>Spermatophyta</taxon>
        <taxon>Magnoliopsida</taxon>
        <taxon>Liliopsida</taxon>
        <taxon>Poales</taxon>
        <taxon>Poaceae</taxon>
        <taxon>BOP clade</taxon>
        <taxon>Oryzoideae</taxon>
        <taxon>Oryzeae</taxon>
        <taxon>Oryzinae</taxon>
        <taxon>Oryza</taxon>
    </lineage>
</organism>
<evidence type="ECO:0000313" key="1">
    <source>
        <dbReference type="EnsemblPlants" id="OB07G21720.1"/>
    </source>
</evidence>
<accession>J3ML90</accession>
<keyword evidence="2" id="KW-1185">Reference proteome</keyword>